<dbReference type="Pfam" id="PF01850">
    <property type="entry name" value="PIN"/>
    <property type="match status" value="1"/>
</dbReference>
<comment type="function">
    <text evidence="6">Toxic component of a toxin-antitoxin (TA) system. An RNase.</text>
</comment>
<keyword evidence="5 6" id="KW-0460">Magnesium</keyword>
<keyword evidence="6" id="KW-0800">Toxin</keyword>
<evidence type="ECO:0000313" key="8">
    <source>
        <dbReference type="EMBL" id="MFC3713769.1"/>
    </source>
</evidence>
<dbReference type="Proteomes" id="UP001595615">
    <property type="component" value="Unassembled WGS sequence"/>
</dbReference>
<comment type="similarity">
    <text evidence="6">Belongs to the PINc/VapC protein family.</text>
</comment>
<proteinExistence type="inferred from homology"/>
<comment type="caution">
    <text evidence="8">The sequence shown here is derived from an EMBL/GenBank/DDBJ whole genome shotgun (WGS) entry which is preliminary data.</text>
</comment>
<keyword evidence="4 6" id="KW-0378">Hydrolase</keyword>
<dbReference type="EC" id="3.1.-.-" evidence="6"/>
<dbReference type="PANTHER" id="PTHR35901:SF1">
    <property type="entry name" value="EXONUCLEASE VAPC9"/>
    <property type="match status" value="1"/>
</dbReference>
<organism evidence="8 9">
    <name type="scientific">Sphingoaurantiacus capsulatus</name>
    <dbReference type="NCBI Taxonomy" id="1771310"/>
    <lineage>
        <taxon>Bacteria</taxon>
        <taxon>Pseudomonadati</taxon>
        <taxon>Pseudomonadota</taxon>
        <taxon>Alphaproteobacteria</taxon>
        <taxon>Sphingomonadales</taxon>
        <taxon>Sphingosinicellaceae</taxon>
        <taxon>Sphingoaurantiacus</taxon>
    </lineage>
</organism>
<dbReference type="SUPFAM" id="SSF88723">
    <property type="entry name" value="PIN domain-like"/>
    <property type="match status" value="1"/>
</dbReference>
<dbReference type="InterPro" id="IPR029060">
    <property type="entry name" value="PIN-like_dom_sf"/>
</dbReference>
<evidence type="ECO:0000256" key="4">
    <source>
        <dbReference type="ARBA" id="ARBA00022801"/>
    </source>
</evidence>
<reference evidence="9" key="1">
    <citation type="journal article" date="2019" name="Int. J. Syst. Evol. Microbiol.">
        <title>The Global Catalogue of Microorganisms (GCM) 10K type strain sequencing project: providing services to taxonomists for standard genome sequencing and annotation.</title>
        <authorList>
            <consortium name="The Broad Institute Genomics Platform"/>
            <consortium name="The Broad Institute Genome Sequencing Center for Infectious Disease"/>
            <person name="Wu L."/>
            <person name="Ma J."/>
        </authorList>
    </citation>
    <scope>NUCLEOTIDE SEQUENCE [LARGE SCALE GENOMIC DNA]</scope>
    <source>
        <strain evidence="9">KCTC 42644</strain>
    </source>
</reference>
<evidence type="ECO:0000313" key="9">
    <source>
        <dbReference type="Proteomes" id="UP001595615"/>
    </source>
</evidence>
<dbReference type="EMBL" id="JBHRXV010000011">
    <property type="protein sequence ID" value="MFC3713769.1"/>
    <property type="molecule type" value="Genomic_DNA"/>
</dbReference>
<keyword evidence="9" id="KW-1185">Reference proteome</keyword>
<dbReference type="PANTHER" id="PTHR35901">
    <property type="entry name" value="RIBONUCLEASE VAPC3"/>
    <property type="match status" value="1"/>
</dbReference>
<dbReference type="InterPro" id="IPR044153">
    <property type="entry name" value="PIN_Pae0151-like"/>
</dbReference>
<dbReference type="Gene3D" id="3.40.50.1010">
    <property type="entry name" value="5'-nuclease"/>
    <property type="match status" value="1"/>
</dbReference>
<evidence type="ECO:0000256" key="1">
    <source>
        <dbReference type="ARBA" id="ARBA00022649"/>
    </source>
</evidence>
<sequence>MIVDASAIGAIIFREAEFADAAAFVADAPMIAPTLLPFEIASIAAKKKSRGLLDEEGIGLALTVFDAMAIQLIPVRARDALAVASQTRLSVYDASYLWLARRFDTPLATCDRRLADAAGITPIGKAE</sequence>
<evidence type="ECO:0000259" key="7">
    <source>
        <dbReference type="Pfam" id="PF01850"/>
    </source>
</evidence>
<keyword evidence="1 6" id="KW-1277">Toxin-antitoxin system</keyword>
<dbReference type="CDD" id="cd09873">
    <property type="entry name" value="PIN_Pae0151-like"/>
    <property type="match status" value="1"/>
</dbReference>
<dbReference type="InterPro" id="IPR002716">
    <property type="entry name" value="PIN_dom"/>
</dbReference>
<dbReference type="HAMAP" id="MF_00265">
    <property type="entry name" value="VapC_Nob1"/>
    <property type="match status" value="1"/>
</dbReference>
<dbReference type="InterPro" id="IPR051619">
    <property type="entry name" value="TypeII_TA_RNase_PINc/VapC"/>
</dbReference>
<evidence type="ECO:0000256" key="3">
    <source>
        <dbReference type="ARBA" id="ARBA00022723"/>
    </source>
</evidence>
<keyword evidence="3 6" id="KW-0479">Metal-binding</keyword>
<accession>A0ABV7XER5</accession>
<comment type="cofactor">
    <cofactor evidence="6">
        <name>Mg(2+)</name>
        <dbReference type="ChEBI" id="CHEBI:18420"/>
    </cofactor>
</comment>
<gene>
    <name evidence="6" type="primary">vapC</name>
    <name evidence="8" type="ORF">ACFOMD_14425</name>
</gene>
<feature type="domain" description="PIN" evidence="7">
    <location>
        <begin position="1"/>
        <end position="119"/>
    </location>
</feature>
<dbReference type="RefSeq" id="WP_380862586.1">
    <property type="nucleotide sequence ID" value="NZ_JBHRXV010000011.1"/>
</dbReference>
<evidence type="ECO:0000256" key="2">
    <source>
        <dbReference type="ARBA" id="ARBA00022722"/>
    </source>
</evidence>
<name>A0ABV7XER5_9SPHN</name>
<evidence type="ECO:0000256" key="5">
    <source>
        <dbReference type="ARBA" id="ARBA00022842"/>
    </source>
</evidence>
<protein>
    <recommendedName>
        <fullName evidence="6">Ribonuclease VapC</fullName>
        <shortName evidence="6">RNase VapC</shortName>
        <ecNumber evidence="6">3.1.-.-</ecNumber>
    </recommendedName>
    <alternativeName>
        <fullName evidence="6">Toxin VapC</fullName>
    </alternativeName>
</protein>
<feature type="binding site" evidence="6">
    <location>
        <position position="4"/>
    </location>
    <ligand>
        <name>Mg(2+)</name>
        <dbReference type="ChEBI" id="CHEBI:18420"/>
    </ligand>
</feature>
<keyword evidence="2 6" id="KW-0540">Nuclease</keyword>
<dbReference type="InterPro" id="IPR022907">
    <property type="entry name" value="VapC_family"/>
</dbReference>
<evidence type="ECO:0000256" key="6">
    <source>
        <dbReference type="HAMAP-Rule" id="MF_00265"/>
    </source>
</evidence>
<feature type="binding site" evidence="6">
    <location>
        <position position="93"/>
    </location>
    <ligand>
        <name>Mg(2+)</name>
        <dbReference type="ChEBI" id="CHEBI:18420"/>
    </ligand>
</feature>